<dbReference type="Pfam" id="PF04003">
    <property type="entry name" value="Utp12"/>
    <property type="match status" value="1"/>
</dbReference>
<dbReference type="OrthoDB" id="407922at2759"/>
<feature type="repeat" description="WD" evidence="4">
    <location>
        <begin position="97"/>
        <end position="130"/>
    </location>
</feature>
<dbReference type="PANTHER" id="PTHR19853:SF0">
    <property type="entry name" value="WD REPEAT-CONTAINING PROTEIN 3"/>
    <property type="match status" value="1"/>
</dbReference>
<evidence type="ECO:0000256" key="2">
    <source>
        <dbReference type="ARBA" id="ARBA00022737"/>
    </source>
</evidence>
<dbReference type="FunFam" id="2.130.10.10:FF:000157">
    <property type="entry name" value="WD repeat domain 3"/>
    <property type="match status" value="1"/>
</dbReference>
<evidence type="ECO:0000313" key="7">
    <source>
        <dbReference type="EMBL" id="OAO13196.1"/>
    </source>
</evidence>
<feature type="region of interest" description="Disordered" evidence="5">
    <location>
        <begin position="727"/>
        <end position="758"/>
    </location>
</feature>
<dbReference type="InterPro" id="IPR051570">
    <property type="entry name" value="TBC1_cilium_biogenesis"/>
</dbReference>
<comment type="similarity">
    <text evidence="3">Belongs to the WD repeat WDR3/UTP12 family.</text>
</comment>
<comment type="caution">
    <text evidence="7">The sequence shown here is derived from an EMBL/GenBank/DDBJ whole genome shotgun (WGS) entry which is preliminary data.</text>
</comment>
<dbReference type="GO" id="GO:0034388">
    <property type="term" value="C:Pwp2p-containing subcomplex of 90S preribosome"/>
    <property type="evidence" value="ECO:0007669"/>
    <property type="project" value="TreeGrafter"/>
</dbReference>
<dbReference type="EMBL" id="LXWW01000453">
    <property type="protein sequence ID" value="OAO13196.1"/>
    <property type="molecule type" value="Genomic_DNA"/>
</dbReference>
<accession>A0A196SA36</accession>
<gene>
    <name evidence="7" type="ORF">AV274_5138</name>
</gene>
<feature type="repeat" description="WD" evidence="4">
    <location>
        <begin position="572"/>
        <end position="613"/>
    </location>
</feature>
<dbReference type="Gene3D" id="2.130.10.10">
    <property type="entry name" value="YVTN repeat-like/Quinoprotein amine dehydrogenase"/>
    <property type="match status" value="3"/>
</dbReference>
<dbReference type="Proteomes" id="UP000078348">
    <property type="component" value="Unassembled WGS sequence"/>
</dbReference>
<dbReference type="PANTHER" id="PTHR19853">
    <property type="entry name" value="WD REPEAT CONTAINING PROTEIN 3 WDR3"/>
    <property type="match status" value="1"/>
</dbReference>
<dbReference type="InterPro" id="IPR036322">
    <property type="entry name" value="WD40_repeat_dom_sf"/>
</dbReference>
<dbReference type="GO" id="GO:0030490">
    <property type="term" value="P:maturation of SSU-rRNA"/>
    <property type="evidence" value="ECO:0007669"/>
    <property type="project" value="TreeGrafter"/>
</dbReference>
<feature type="domain" description="Small-subunit processome Utp12" evidence="6">
    <location>
        <begin position="831"/>
        <end position="931"/>
    </location>
</feature>
<dbReference type="InterPro" id="IPR020472">
    <property type="entry name" value="WD40_PAC1"/>
</dbReference>
<dbReference type="Pfam" id="PF25172">
    <property type="entry name" value="Beta-prop_WDR3_2nd"/>
    <property type="match status" value="1"/>
</dbReference>
<dbReference type="SMART" id="SM00320">
    <property type="entry name" value="WD40"/>
    <property type="match status" value="11"/>
</dbReference>
<dbReference type="SUPFAM" id="SSF50978">
    <property type="entry name" value="WD40 repeat-like"/>
    <property type="match status" value="2"/>
</dbReference>
<keyword evidence="8" id="KW-1185">Reference proteome</keyword>
<dbReference type="Pfam" id="PF25173">
    <property type="entry name" value="Beta-prop_WDR3_1st"/>
    <property type="match status" value="1"/>
</dbReference>
<evidence type="ECO:0000259" key="6">
    <source>
        <dbReference type="Pfam" id="PF04003"/>
    </source>
</evidence>
<evidence type="ECO:0000256" key="4">
    <source>
        <dbReference type="PROSITE-ProRule" id="PRU00221"/>
    </source>
</evidence>
<organism evidence="7 8">
    <name type="scientific">Blastocystis sp. subtype 1 (strain ATCC 50177 / NandII)</name>
    <dbReference type="NCBI Taxonomy" id="478820"/>
    <lineage>
        <taxon>Eukaryota</taxon>
        <taxon>Sar</taxon>
        <taxon>Stramenopiles</taxon>
        <taxon>Bigyra</taxon>
        <taxon>Opalozoa</taxon>
        <taxon>Opalinata</taxon>
        <taxon>Blastocystidae</taxon>
        <taxon>Blastocystis</taxon>
    </lineage>
</organism>
<dbReference type="PROSITE" id="PS50294">
    <property type="entry name" value="WD_REPEATS_REGION"/>
    <property type="match status" value="5"/>
</dbReference>
<dbReference type="AlphaFoldDB" id="A0A196SA36"/>
<proteinExistence type="inferred from homology"/>
<evidence type="ECO:0000256" key="3">
    <source>
        <dbReference type="ARBA" id="ARBA00038229"/>
    </source>
</evidence>
<feature type="repeat" description="WD" evidence="4">
    <location>
        <begin position="139"/>
        <end position="180"/>
    </location>
</feature>
<sequence length="952" mass="106394">MQHSYQRYILDSTMGLITSPNSNVVYSHDHSMAISGTLEEVSVWNIKLGSKVCSLKDGTAEVSRICRSPKKNIFAVGYSDGYIRIWDVEKREMKLKLKGHKKAISALSFNKEGNLLVSGSNDCTIVLWDLISETGICRLKGHRDMVTSVLFLEEYGMLLSASKDTLLKVWSIEGQYCLDTYIGHRTEIWSMVLFSQPGFKEGKEGALGKYNLLTGSSDQSLRLFSVYREAQSVQTDGEDGLETKHHLEYRGCLTLTQTGRTVELQASEEGTHIGYYNASKAFLLYAIRPLHESLKKMKRRVHRRKEKGGEAVSSVQCTDALELVSTVSTSHKVSSFDFGRTLAASDEVEVLFGLNNNSMQVYKFGRSNGKKEESGGAVENTGSYEKTLSIALAGHRSDVRALCLTSTDDMVLSVGQKESKMWSVRSLECVRSLDVENGLCCCVLPGDKHAVIGTKDGKLVLVDLNTGDVLQTLQAHKGSIWSVDVRRDGKGMVSGGSDHNICFWEFDIAVSAATKKRTLQIVATRTLKMSHDVLCVRYSNSTDPSKLLVAASLLDNTVKIFYEDSLRFFLSLYGHKLPVLSLAISSDDKLLVTGSADKNLKVWGLDFGDCHKSFFAHADSVMSVGFVNNTHYVFSCGKDGMLKFWDADRFEMITQTQAHYGEAWCLAVSHLGDFVVTAGHDRAIRVYLRSNEPVILEEEREREAEEQMDQTMDVEGDRALGLEDEAAAPDAAKQATGEARVSEVTLETKEGSDKVSSVHSGSMRAADALIAALERAEAQRKRVKEWEEECAYMKSLLTEEEFEQRTEKGTKPLIPAPEKDVYMLGMSPYEYVASTISNMPRLELESTLLVLPFENICQLVEYLCEMLRTNQQSETCVRSLLFVFKLYEKQLEANAQLQSVLLVLKSLMKEKLYQNRDRIGMNQAALQLLKRQLNERNGVFGDEEMEDKQARV</sequence>
<reference evidence="7 8" key="1">
    <citation type="submission" date="2016-05" db="EMBL/GenBank/DDBJ databases">
        <title>Nuclear genome of Blastocystis sp. subtype 1 NandII.</title>
        <authorList>
            <person name="Gentekaki E."/>
            <person name="Curtis B."/>
            <person name="Stairs C."/>
            <person name="Eme L."/>
            <person name="Herman E."/>
            <person name="Klimes V."/>
            <person name="Arias M.C."/>
            <person name="Elias M."/>
            <person name="Hilliou F."/>
            <person name="Klute M."/>
            <person name="Malik S.-B."/>
            <person name="Pightling A."/>
            <person name="Rachubinski R."/>
            <person name="Salas D."/>
            <person name="Schlacht A."/>
            <person name="Suga H."/>
            <person name="Archibald J."/>
            <person name="Ball S.G."/>
            <person name="Clark G."/>
            <person name="Dacks J."/>
            <person name="Van Der Giezen M."/>
            <person name="Tsaousis A."/>
            <person name="Roger A."/>
        </authorList>
    </citation>
    <scope>NUCLEOTIDE SEQUENCE [LARGE SCALE GENOMIC DNA]</scope>
    <source>
        <strain evidence="8">ATCC 50177 / NandII</strain>
    </source>
</reference>
<dbReference type="GO" id="GO:0030515">
    <property type="term" value="F:snoRNA binding"/>
    <property type="evidence" value="ECO:0007669"/>
    <property type="project" value="TreeGrafter"/>
</dbReference>
<keyword evidence="2" id="KW-0677">Repeat</keyword>
<dbReference type="InterPro" id="IPR015943">
    <property type="entry name" value="WD40/YVTN_repeat-like_dom_sf"/>
</dbReference>
<feature type="repeat" description="WD" evidence="4">
    <location>
        <begin position="614"/>
        <end position="655"/>
    </location>
</feature>
<protein>
    <submittedName>
        <fullName evidence="7">Transducin/WD40 domain-containing protein</fullName>
    </submittedName>
</protein>
<evidence type="ECO:0000256" key="5">
    <source>
        <dbReference type="SAM" id="MobiDB-lite"/>
    </source>
</evidence>
<feature type="repeat" description="WD" evidence="4">
    <location>
        <begin position="55"/>
        <end position="96"/>
    </location>
</feature>
<keyword evidence="1 4" id="KW-0853">WD repeat</keyword>
<dbReference type="InterPro" id="IPR007148">
    <property type="entry name" value="SSU_processome_Utp12"/>
</dbReference>
<dbReference type="PROSITE" id="PS50082">
    <property type="entry name" value="WD_REPEATS_2"/>
    <property type="match status" value="6"/>
</dbReference>
<dbReference type="CDD" id="cd00200">
    <property type="entry name" value="WD40"/>
    <property type="match status" value="1"/>
</dbReference>
<dbReference type="PROSITE" id="PS00678">
    <property type="entry name" value="WD_REPEATS_1"/>
    <property type="match status" value="2"/>
</dbReference>
<dbReference type="PRINTS" id="PR00320">
    <property type="entry name" value="GPROTEINBRPT"/>
</dbReference>
<name>A0A196SA36_BLAHN</name>
<dbReference type="InterPro" id="IPR019775">
    <property type="entry name" value="WD40_repeat_CS"/>
</dbReference>
<dbReference type="GO" id="GO:0032040">
    <property type="term" value="C:small-subunit processome"/>
    <property type="evidence" value="ECO:0007669"/>
    <property type="project" value="TreeGrafter"/>
</dbReference>
<feature type="repeat" description="WD" evidence="4">
    <location>
        <begin position="473"/>
        <end position="507"/>
    </location>
</feature>
<evidence type="ECO:0000313" key="8">
    <source>
        <dbReference type="Proteomes" id="UP000078348"/>
    </source>
</evidence>
<evidence type="ECO:0000256" key="1">
    <source>
        <dbReference type="ARBA" id="ARBA00022574"/>
    </source>
</evidence>
<dbReference type="InterPro" id="IPR001680">
    <property type="entry name" value="WD40_rpt"/>
</dbReference>
<dbReference type="STRING" id="478820.A0A196SA36"/>